<dbReference type="OrthoDB" id="3370at2759"/>
<keyword evidence="4 5" id="KW-0694">RNA-binding</keyword>
<dbReference type="SMART" id="SM00490">
    <property type="entry name" value="HELICc"/>
    <property type="match status" value="1"/>
</dbReference>
<dbReference type="PROSITE" id="PS51192">
    <property type="entry name" value="HELICASE_ATP_BIND_1"/>
    <property type="match status" value="1"/>
</dbReference>
<evidence type="ECO:0000259" key="7">
    <source>
        <dbReference type="PROSITE" id="PS51194"/>
    </source>
</evidence>
<dbReference type="Proteomes" id="UP000244803">
    <property type="component" value="Chromosome 1"/>
</dbReference>
<feature type="domain" description="Helicase C-terminal" evidence="7">
    <location>
        <begin position="301"/>
        <end position="460"/>
    </location>
</feature>
<keyword evidence="3 5" id="KW-0067">ATP-binding</keyword>
<organism evidence="8 9">
    <name type="scientific">Theileria orientalis</name>
    <dbReference type="NCBI Taxonomy" id="68886"/>
    <lineage>
        <taxon>Eukaryota</taxon>
        <taxon>Sar</taxon>
        <taxon>Alveolata</taxon>
        <taxon>Apicomplexa</taxon>
        <taxon>Aconoidasida</taxon>
        <taxon>Piroplasmida</taxon>
        <taxon>Theileriidae</taxon>
        <taxon>Theileria</taxon>
    </lineage>
</organism>
<sequence length="499" mass="58318">MNTLLCDLKENPLWAYRVSNFSNESSGLSCDDFLNKWNFHCYVRKVLKDKHINEFFPIQEKIIPLLLNNTYKDRLSVFSCDFIITAPTGQGKTLCYVLPLINNILNLKENRLSGLIVAPSRELVKQIYEVFSWFIDPDPLTYDLKGSGLKVRIFYGGKSFIKYHRTILNDPPHIAITTPGMLVEYFIDFDKNYFYNTFSHLKWIVLEEVDLMLNQPLFEWVSVVVDLVNTLKRNESNYLSGLPQKILVSATVPLKSHEIDTLDLNRPILFRLDEIIFKLPKNLKQNCIFTSKRLRPLVLIKLLNLLFFEKESGNILVFFSKIDTCHTVARLLQIYVQQMKSKFKALEFNSKLSQKHRNRVMNSYRKDGRVCLLCSDVASRGIDLSNTSVVISYDFPNRLSTYIHRAGRTARANKEGSLYLFVSKKDQRHYNRFMNKLKIERSEINYIDHNELMSEQKSEQLMETYSKLVELCDRSLDLESSGKIKYHSELKECWNLIDS</sequence>
<evidence type="ECO:0000313" key="9">
    <source>
        <dbReference type="Proteomes" id="UP000244803"/>
    </source>
</evidence>
<dbReference type="PANTHER" id="PTHR24031">
    <property type="entry name" value="RNA HELICASE"/>
    <property type="match status" value="1"/>
</dbReference>
<evidence type="ECO:0000256" key="3">
    <source>
        <dbReference type="ARBA" id="ARBA00022840"/>
    </source>
</evidence>
<protein>
    <recommendedName>
        <fullName evidence="5">ATP-dependent RNA helicase</fullName>
        <ecNumber evidence="5">3.6.4.13</ecNumber>
    </recommendedName>
</protein>
<keyword evidence="5 8" id="KW-0347">Helicase</keyword>
<dbReference type="InterPro" id="IPR027417">
    <property type="entry name" value="P-loop_NTPase"/>
</dbReference>
<dbReference type="PROSITE" id="PS51194">
    <property type="entry name" value="HELICASE_CTER"/>
    <property type="match status" value="1"/>
</dbReference>
<dbReference type="AlphaFoldDB" id="A0A976M3T2"/>
<evidence type="ECO:0000313" key="8">
    <source>
        <dbReference type="EMBL" id="UKJ87853.1"/>
    </source>
</evidence>
<dbReference type="GO" id="GO:0003724">
    <property type="term" value="F:RNA helicase activity"/>
    <property type="evidence" value="ECO:0007669"/>
    <property type="project" value="UniProtKB-EC"/>
</dbReference>
<dbReference type="Pfam" id="PF00271">
    <property type="entry name" value="Helicase_C"/>
    <property type="match status" value="1"/>
</dbReference>
<comment type="catalytic activity">
    <reaction evidence="5">
        <text>ATP + H2O = ADP + phosphate + H(+)</text>
        <dbReference type="Rhea" id="RHEA:13065"/>
        <dbReference type="ChEBI" id="CHEBI:15377"/>
        <dbReference type="ChEBI" id="CHEBI:15378"/>
        <dbReference type="ChEBI" id="CHEBI:30616"/>
        <dbReference type="ChEBI" id="CHEBI:43474"/>
        <dbReference type="ChEBI" id="CHEBI:456216"/>
        <dbReference type="EC" id="3.6.4.13"/>
    </reaction>
</comment>
<dbReference type="Pfam" id="PF00270">
    <property type="entry name" value="DEAD"/>
    <property type="match status" value="1"/>
</dbReference>
<reference evidence="8" key="1">
    <citation type="submission" date="2022-07" db="EMBL/GenBank/DDBJ databases">
        <title>Evaluation of T. orientalis genome assembly methods using nanopore sequencing and analysis of variation between genomes.</title>
        <authorList>
            <person name="Yam J."/>
            <person name="Micallef M.L."/>
            <person name="Liu M."/>
            <person name="Djordjevic S.P."/>
            <person name="Bogema D.R."/>
            <person name="Jenkins C."/>
        </authorList>
    </citation>
    <scope>NUCLEOTIDE SEQUENCE</scope>
    <source>
        <strain evidence="8">Fish Creek</strain>
    </source>
</reference>
<comment type="domain">
    <text evidence="5">The Q motif is unique to and characteristic of the DEAD box family of RNA helicases and controls ATP binding and hydrolysis.</text>
</comment>
<dbReference type="InterPro" id="IPR014001">
    <property type="entry name" value="Helicase_ATP-bd"/>
</dbReference>
<name>A0A976M3T2_THEOR</name>
<dbReference type="GO" id="GO:0005524">
    <property type="term" value="F:ATP binding"/>
    <property type="evidence" value="ECO:0007669"/>
    <property type="project" value="UniProtKB-UniRule"/>
</dbReference>
<dbReference type="InterPro" id="IPR011545">
    <property type="entry name" value="DEAD/DEAH_box_helicase_dom"/>
</dbReference>
<accession>A0A976M3T2</accession>
<comment type="function">
    <text evidence="5">RNA helicase.</text>
</comment>
<comment type="similarity">
    <text evidence="5">Belongs to the DEAD box helicase family.</text>
</comment>
<evidence type="ECO:0000256" key="2">
    <source>
        <dbReference type="ARBA" id="ARBA00022801"/>
    </source>
</evidence>
<dbReference type="GO" id="GO:0016787">
    <property type="term" value="F:hydrolase activity"/>
    <property type="evidence" value="ECO:0007669"/>
    <property type="project" value="UniProtKB-KW"/>
</dbReference>
<evidence type="ECO:0000256" key="5">
    <source>
        <dbReference type="RuleBase" id="RU365068"/>
    </source>
</evidence>
<dbReference type="InterPro" id="IPR001650">
    <property type="entry name" value="Helicase_C-like"/>
</dbReference>
<keyword evidence="2 5" id="KW-0378">Hydrolase</keyword>
<dbReference type="EC" id="3.6.4.13" evidence="5"/>
<gene>
    <name evidence="8" type="ORF">MACJ_000293</name>
</gene>
<feature type="domain" description="Helicase ATP-binding" evidence="6">
    <location>
        <begin position="73"/>
        <end position="270"/>
    </location>
</feature>
<proteinExistence type="inferred from homology"/>
<dbReference type="SMART" id="SM00487">
    <property type="entry name" value="DEXDc"/>
    <property type="match status" value="1"/>
</dbReference>
<dbReference type="EMBL" id="CP056065">
    <property type="protein sequence ID" value="UKJ87853.1"/>
    <property type="molecule type" value="Genomic_DNA"/>
</dbReference>
<dbReference type="GO" id="GO:0003723">
    <property type="term" value="F:RNA binding"/>
    <property type="evidence" value="ECO:0007669"/>
    <property type="project" value="UniProtKB-UniRule"/>
</dbReference>
<evidence type="ECO:0000256" key="4">
    <source>
        <dbReference type="ARBA" id="ARBA00022884"/>
    </source>
</evidence>
<evidence type="ECO:0000259" key="6">
    <source>
        <dbReference type="PROSITE" id="PS51192"/>
    </source>
</evidence>
<evidence type="ECO:0000256" key="1">
    <source>
        <dbReference type="ARBA" id="ARBA00022741"/>
    </source>
</evidence>
<keyword evidence="1 5" id="KW-0547">Nucleotide-binding</keyword>
<dbReference type="SUPFAM" id="SSF52540">
    <property type="entry name" value="P-loop containing nucleoside triphosphate hydrolases"/>
    <property type="match status" value="1"/>
</dbReference>
<dbReference type="CDD" id="cd18787">
    <property type="entry name" value="SF2_C_DEAD"/>
    <property type="match status" value="1"/>
</dbReference>
<dbReference type="Gene3D" id="3.40.50.300">
    <property type="entry name" value="P-loop containing nucleotide triphosphate hydrolases"/>
    <property type="match status" value="2"/>
</dbReference>